<evidence type="ECO:0000256" key="3">
    <source>
        <dbReference type="ARBA" id="ARBA00022781"/>
    </source>
</evidence>
<dbReference type="InterPro" id="IPR005124">
    <property type="entry name" value="V-ATPase_G"/>
</dbReference>
<organism evidence="8 9">
    <name type="scientific">Zalophus californianus</name>
    <name type="common">California sealion</name>
    <dbReference type="NCBI Taxonomy" id="9704"/>
    <lineage>
        <taxon>Eukaryota</taxon>
        <taxon>Metazoa</taxon>
        <taxon>Chordata</taxon>
        <taxon>Craniata</taxon>
        <taxon>Vertebrata</taxon>
        <taxon>Euteleostomi</taxon>
        <taxon>Mammalia</taxon>
        <taxon>Eutheria</taxon>
        <taxon>Laurasiatheria</taxon>
        <taxon>Carnivora</taxon>
        <taxon>Caniformia</taxon>
        <taxon>Pinnipedia</taxon>
        <taxon>Otariidae</taxon>
        <taxon>Zalophus</taxon>
    </lineage>
</organism>
<dbReference type="GO" id="GO:0046961">
    <property type="term" value="F:proton-transporting ATPase activity, rotational mechanism"/>
    <property type="evidence" value="ECO:0007669"/>
    <property type="project" value="InterPro"/>
</dbReference>
<evidence type="ECO:0000256" key="5">
    <source>
        <dbReference type="ARBA" id="ARBA00046696"/>
    </source>
</evidence>
<dbReference type="Gene3D" id="1.20.5.2950">
    <property type="match status" value="1"/>
</dbReference>
<comment type="subunit">
    <text evidence="5">V-ATPase is a heteromultimeric enzyme made up of two complexes: the ATP-hydrolytic V1 complex and the proton translocation V0 complex. The V1 complex consists of three catalytic AB heterodimers that form a heterohexamer, three peripheral stalks each consisting of EG heterodimers, one central rotor including subunits D and F, and the regulatory subunits C and H. The proton translocation complex V0 consists of the proton transport subunit a, a ring of proteolipid subunits c9c'', rotary subunit d, subunits e and f, and the accessory subunits ATP6AP1/Ac45 and ATP6AP2/PRR.</text>
</comment>
<keyword evidence="2 6" id="KW-0813">Transport</keyword>
<dbReference type="FunFam" id="1.20.5.2950:FF:000001">
    <property type="entry name" value="V-type proton ATPase subunit G"/>
    <property type="match status" value="1"/>
</dbReference>
<dbReference type="PANTHER" id="PTHR12713:SF12">
    <property type="entry name" value="V-TYPE PROTON ATPASE SUBUNIT G 1"/>
    <property type="match status" value="1"/>
</dbReference>
<accession>A0A6P9F3U2</accession>
<keyword evidence="3 6" id="KW-0375">Hydrogen ion transport</keyword>
<evidence type="ECO:0000256" key="4">
    <source>
        <dbReference type="ARBA" id="ARBA00023065"/>
    </source>
</evidence>
<dbReference type="AlphaFoldDB" id="A0A6P9F3U2"/>
<dbReference type="PANTHER" id="PTHR12713">
    <property type="entry name" value="VACUOLAR ATP SYNTHASE SUBUNIT G"/>
    <property type="match status" value="1"/>
</dbReference>
<dbReference type="Pfam" id="PF03179">
    <property type="entry name" value="V-ATPase_G"/>
    <property type="match status" value="1"/>
</dbReference>
<sequence>MANANDPWSLLHAMKWASEKVSKAHKQKNQRLKQAKEAAQTEIEQYCLQREKEFKAMEDVALGSPGSCSMEVEKEAHEKMTILQIFFQQNRDEVLQHLLAFVFDTWPEMHENG</sequence>
<proteinExistence type="inferred from homology"/>
<dbReference type="KEGG" id="zca:113908129"/>
<dbReference type="GO" id="GO:0030672">
    <property type="term" value="C:synaptic vesicle membrane"/>
    <property type="evidence" value="ECO:0007669"/>
    <property type="project" value="TreeGrafter"/>
</dbReference>
<dbReference type="OrthoDB" id="250802at2759"/>
<evidence type="ECO:0000256" key="1">
    <source>
        <dbReference type="ARBA" id="ARBA00010066"/>
    </source>
</evidence>
<dbReference type="Proteomes" id="UP000515165">
    <property type="component" value="Chromosome 16"/>
</dbReference>
<keyword evidence="4 6" id="KW-0406">Ion transport</keyword>
<keyword evidence="8" id="KW-1185">Reference proteome</keyword>
<dbReference type="GO" id="GO:0016887">
    <property type="term" value="F:ATP hydrolysis activity"/>
    <property type="evidence" value="ECO:0007669"/>
    <property type="project" value="TreeGrafter"/>
</dbReference>
<keyword evidence="7" id="KW-0175">Coiled coil</keyword>
<name>A0A6P9F3U2_ZALCA</name>
<evidence type="ECO:0000313" key="9">
    <source>
        <dbReference type="RefSeq" id="XP_035580569.1"/>
    </source>
</evidence>
<feature type="coiled-coil region" evidence="7">
    <location>
        <begin position="18"/>
        <end position="49"/>
    </location>
</feature>
<evidence type="ECO:0000256" key="7">
    <source>
        <dbReference type="SAM" id="Coils"/>
    </source>
</evidence>
<evidence type="ECO:0000256" key="6">
    <source>
        <dbReference type="RuleBase" id="RU364019"/>
    </source>
</evidence>
<dbReference type="GeneID" id="113908129"/>
<comment type="function">
    <text evidence="6">Subunit of the V1 complex of vacuolar(H+)-ATPase (V-ATPase), a multisubunit enzyme composed of a peripheral complex (V1) that hydrolyzes ATP and a membrane integral complex (V0) that translocates protons. V-ATPase is responsible for acidifying and maintaining the pH of intracellular compartments and in some cell types, is targeted to the plasma membrane, where it is responsible for acidifying the extracellular environment.</text>
</comment>
<evidence type="ECO:0000256" key="2">
    <source>
        <dbReference type="ARBA" id="ARBA00022448"/>
    </source>
</evidence>
<reference evidence="9" key="1">
    <citation type="submission" date="2025-08" db="UniProtKB">
        <authorList>
            <consortium name="RefSeq"/>
        </authorList>
    </citation>
    <scope>IDENTIFICATION</scope>
    <source>
        <tissue evidence="9">Blood</tissue>
    </source>
</reference>
<gene>
    <name evidence="9" type="primary">LOC113908129</name>
</gene>
<comment type="similarity">
    <text evidence="1 6">Belongs to the V-ATPase G subunit family.</text>
</comment>
<dbReference type="GO" id="GO:0000221">
    <property type="term" value="C:vacuolar proton-transporting V-type ATPase, V1 domain"/>
    <property type="evidence" value="ECO:0007669"/>
    <property type="project" value="TreeGrafter"/>
</dbReference>
<dbReference type="NCBIfam" id="TIGR01147">
    <property type="entry name" value="V_ATP_synt_G"/>
    <property type="match status" value="1"/>
</dbReference>
<dbReference type="GO" id="GO:0097401">
    <property type="term" value="P:synaptic vesicle lumen acidification"/>
    <property type="evidence" value="ECO:0007669"/>
    <property type="project" value="TreeGrafter"/>
</dbReference>
<protein>
    <recommendedName>
        <fullName evidence="6">V-type proton ATPase subunit G</fullName>
    </recommendedName>
</protein>
<dbReference type="RefSeq" id="XP_035580569.1">
    <property type="nucleotide sequence ID" value="XM_035724676.1"/>
</dbReference>
<evidence type="ECO:0000313" key="8">
    <source>
        <dbReference type="Proteomes" id="UP000515165"/>
    </source>
</evidence>